<feature type="compositionally biased region" description="Basic and acidic residues" evidence="1">
    <location>
        <begin position="242"/>
        <end position="253"/>
    </location>
</feature>
<dbReference type="Proteomes" id="UP000199111">
    <property type="component" value="Unassembled WGS sequence"/>
</dbReference>
<protein>
    <submittedName>
        <fullName evidence="2">Uncharacterized protein</fullName>
    </submittedName>
</protein>
<name>A0A1I4FY46_9ACTN</name>
<evidence type="ECO:0000256" key="1">
    <source>
        <dbReference type="SAM" id="MobiDB-lite"/>
    </source>
</evidence>
<evidence type="ECO:0000313" key="2">
    <source>
        <dbReference type="EMBL" id="SFL22775.1"/>
    </source>
</evidence>
<gene>
    <name evidence="2" type="ORF">SAMN05216275_1792</name>
</gene>
<evidence type="ECO:0000313" key="3">
    <source>
        <dbReference type="Proteomes" id="UP000199111"/>
    </source>
</evidence>
<reference evidence="3" key="1">
    <citation type="submission" date="2016-10" db="EMBL/GenBank/DDBJ databases">
        <authorList>
            <person name="Varghese N."/>
            <person name="Submissions S."/>
        </authorList>
    </citation>
    <scope>NUCLEOTIDE SEQUENCE [LARGE SCALE GENOMIC DNA]</scope>
    <source>
        <strain evidence="3">CGMCC 4.2126</strain>
    </source>
</reference>
<sequence>MMSRSFHKIAFGGIALVAVAIATVSGGNYLLSTANAGDTSQSRAAVVTPLANHDPKVREALLALFSGSATRYAAQEELVQRCMKKRGFTYVQNPSSATDVAPTLGEDPYGLTVEQVQRTGYKSAENAGDSPGEVDRSGISKLSEEEQKRWGEAFFGRDDAPEIKADLPGGGRVGTTSEGCLAEAREKLYGSLSDYVKLTYLAGNLPIRARREASSDADMTRIDSAWSSCMASKGHSGLKNPDAARGRSLESHRRLGIGSDEARAQEISLAVADAECEKTTDYAAQRIRIEDRYYEKMLQKFAKELADARKMNASALLHAKEALGAR</sequence>
<keyword evidence="3" id="KW-1185">Reference proteome</keyword>
<dbReference type="EMBL" id="FOQY01000079">
    <property type="protein sequence ID" value="SFL22775.1"/>
    <property type="molecule type" value="Genomic_DNA"/>
</dbReference>
<feature type="region of interest" description="Disordered" evidence="1">
    <location>
        <begin position="232"/>
        <end position="257"/>
    </location>
</feature>
<organism evidence="2 3">
    <name type="scientific">Streptosporangium canum</name>
    <dbReference type="NCBI Taxonomy" id="324952"/>
    <lineage>
        <taxon>Bacteria</taxon>
        <taxon>Bacillati</taxon>
        <taxon>Actinomycetota</taxon>
        <taxon>Actinomycetes</taxon>
        <taxon>Streptosporangiales</taxon>
        <taxon>Streptosporangiaceae</taxon>
        <taxon>Streptosporangium</taxon>
    </lineage>
</organism>
<dbReference type="AlphaFoldDB" id="A0A1I4FY46"/>
<proteinExistence type="predicted"/>
<accession>A0A1I4FY46</accession>